<sequence length="286" mass="31880">MSEALAEAERWIRSHLGTAVAGRQSVGGGCINENYHLILRDGRELFCKTHPAPPEDFFASEARALARAAATGTLVVPEVVHAETHFLLMAWVEPKSPEAEDWSDLGEALAGLHRQIRPEFGLDSRTYCGLTPLDNTPDANGYRFFSERRLKPLARELHLRGDLSAGALNALDVLCERLPELIPEQPASLLHGDFWSGNVMFADNGPVYLDPAQYHGWREADLAMSRLFGSLSPAFYAAYNATWPLEPGFERRCDLYNLFHLLNHARLFGPSYIPSVLGILRPFTPR</sequence>
<dbReference type="KEGG" id="tcd:AAIA72_10070"/>
<evidence type="ECO:0000313" key="3">
    <source>
        <dbReference type="EMBL" id="XDT71152.1"/>
    </source>
</evidence>
<dbReference type="PIRSF" id="PIRSF006221">
    <property type="entry name" value="Ketosamine-3-kinase"/>
    <property type="match status" value="1"/>
</dbReference>
<reference evidence="3" key="1">
    <citation type="submission" date="2024-05" db="EMBL/GenBank/DDBJ databases">
        <title>Genome sequencing of novel strain.</title>
        <authorList>
            <person name="Ganbat D."/>
            <person name="Ganbat S."/>
            <person name="Lee S.-J."/>
        </authorList>
    </citation>
    <scope>NUCLEOTIDE SEQUENCE</scope>
    <source>
        <strain evidence="3">SMD15-11</strain>
    </source>
</reference>
<dbReference type="PANTHER" id="PTHR12149">
    <property type="entry name" value="FRUCTOSAMINE 3 KINASE-RELATED PROTEIN"/>
    <property type="match status" value="1"/>
</dbReference>
<name>A0AB39USD6_9GAMM</name>
<dbReference type="AlphaFoldDB" id="A0AB39USD6"/>
<protein>
    <submittedName>
        <fullName evidence="3">Fructosamine kinase family protein</fullName>
    </submittedName>
</protein>
<dbReference type="SUPFAM" id="SSF56112">
    <property type="entry name" value="Protein kinase-like (PK-like)"/>
    <property type="match status" value="1"/>
</dbReference>
<comment type="similarity">
    <text evidence="1 2">Belongs to the fructosamine kinase family.</text>
</comment>
<evidence type="ECO:0000256" key="1">
    <source>
        <dbReference type="ARBA" id="ARBA00009460"/>
    </source>
</evidence>
<dbReference type="InterPro" id="IPR011009">
    <property type="entry name" value="Kinase-like_dom_sf"/>
</dbReference>
<gene>
    <name evidence="3" type="ORF">AAIA72_10070</name>
</gene>
<accession>A0AB39USD6</accession>
<dbReference type="Gene3D" id="3.90.1200.10">
    <property type="match status" value="1"/>
</dbReference>
<dbReference type="GO" id="GO:0016301">
    <property type="term" value="F:kinase activity"/>
    <property type="evidence" value="ECO:0007669"/>
    <property type="project" value="UniProtKB-UniRule"/>
</dbReference>
<dbReference type="PANTHER" id="PTHR12149:SF8">
    <property type="entry name" value="PROTEIN-RIBULOSAMINE 3-KINASE"/>
    <property type="match status" value="1"/>
</dbReference>
<dbReference type="EMBL" id="CP154858">
    <property type="protein sequence ID" value="XDT71152.1"/>
    <property type="molecule type" value="Genomic_DNA"/>
</dbReference>
<keyword evidence="2 3" id="KW-0418">Kinase</keyword>
<dbReference type="RefSeq" id="WP_369600191.1">
    <property type="nucleotide sequence ID" value="NZ_CP154858.1"/>
</dbReference>
<dbReference type="InterPro" id="IPR016477">
    <property type="entry name" value="Fructo-/Ketosamine-3-kinase"/>
</dbReference>
<organism evidence="3">
    <name type="scientific">Thermohahella caldifontis</name>
    <dbReference type="NCBI Taxonomy" id="3142973"/>
    <lineage>
        <taxon>Bacteria</taxon>
        <taxon>Pseudomonadati</taxon>
        <taxon>Pseudomonadota</taxon>
        <taxon>Gammaproteobacteria</taxon>
        <taxon>Oceanospirillales</taxon>
        <taxon>Hahellaceae</taxon>
        <taxon>Thermohahella</taxon>
    </lineage>
</organism>
<evidence type="ECO:0000256" key="2">
    <source>
        <dbReference type="PIRNR" id="PIRNR006221"/>
    </source>
</evidence>
<dbReference type="Gene3D" id="3.30.200.20">
    <property type="entry name" value="Phosphorylase Kinase, domain 1"/>
    <property type="match status" value="1"/>
</dbReference>
<keyword evidence="2" id="KW-0808">Transferase</keyword>
<proteinExistence type="inferred from homology"/>
<dbReference type="Pfam" id="PF03881">
    <property type="entry name" value="Fructosamin_kin"/>
    <property type="match status" value="1"/>
</dbReference>